<evidence type="ECO:0000256" key="2">
    <source>
        <dbReference type="ARBA" id="ARBA00022692"/>
    </source>
</evidence>
<evidence type="ECO:0000313" key="7">
    <source>
        <dbReference type="EMBL" id="OGG08358.1"/>
    </source>
</evidence>
<protein>
    <recommendedName>
        <fullName evidence="6">O-antigen ligase-related domain-containing protein</fullName>
    </recommendedName>
</protein>
<evidence type="ECO:0000256" key="5">
    <source>
        <dbReference type="SAM" id="Phobius"/>
    </source>
</evidence>
<dbReference type="Proteomes" id="UP000177354">
    <property type="component" value="Unassembled WGS sequence"/>
</dbReference>
<accession>A0A1F5Z7D9</accession>
<evidence type="ECO:0000256" key="1">
    <source>
        <dbReference type="ARBA" id="ARBA00004141"/>
    </source>
</evidence>
<organism evidence="7 8">
    <name type="scientific">Candidatus Gottesmanbacteria bacterium RIFCSPHIGHO2_01_FULL_40_15</name>
    <dbReference type="NCBI Taxonomy" id="1798376"/>
    <lineage>
        <taxon>Bacteria</taxon>
        <taxon>Candidatus Gottesmaniibacteriota</taxon>
    </lineage>
</organism>
<dbReference type="PANTHER" id="PTHR37422:SF13">
    <property type="entry name" value="LIPOPOLYSACCHARIDE BIOSYNTHESIS PROTEIN PA4999-RELATED"/>
    <property type="match status" value="1"/>
</dbReference>
<feature type="transmembrane region" description="Helical" evidence="5">
    <location>
        <begin position="196"/>
        <end position="226"/>
    </location>
</feature>
<dbReference type="AlphaFoldDB" id="A0A1F5Z7D9"/>
<reference evidence="7 8" key="1">
    <citation type="journal article" date="2016" name="Nat. Commun.">
        <title>Thousands of microbial genomes shed light on interconnected biogeochemical processes in an aquifer system.</title>
        <authorList>
            <person name="Anantharaman K."/>
            <person name="Brown C.T."/>
            <person name="Hug L.A."/>
            <person name="Sharon I."/>
            <person name="Castelle C.J."/>
            <person name="Probst A.J."/>
            <person name="Thomas B.C."/>
            <person name="Singh A."/>
            <person name="Wilkins M.J."/>
            <person name="Karaoz U."/>
            <person name="Brodie E.L."/>
            <person name="Williams K.H."/>
            <person name="Hubbard S.S."/>
            <person name="Banfield J.F."/>
        </authorList>
    </citation>
    <scope>NUCLEOTIDE SEQUENCE [LARGE SCALE GENOMIC DNA]</scope>
</reference>
<evidence type="ECO:0000256" key="4">
    <source>
        <dbReference type="ARBA" id="ARBA00023136"/>
    </source>
</evidence>
<dbReference type="GO" id="GO:0016020">
    <property type="term" value="C:membrane"/>
    <property type="evidence" value="ECO:0007669"/>
    <property type="project" value="UniProtKB-SubCell"/>
</dbReference>
<dbReference type="Pfam" id="PF04932">
    <property type="entry name" value="Wzy_C"/>
    <property type="match status" value="1"/>
</dbReference>
<feature type="domain" description="O-antigen ligase-related" evidence="6">
    <location>
        <begin position="201"/>
        <end position="335"/>
    </location>
</feature>
<gene>
    <name evidence="7" type="ORF">A2777_02830</name>
</gene>
<evidence type="ECO:0000259" key="6">
    <source>
        <dbReference type="Pfam" id="PF04932"/>
    </source>
</evidence>
<comment type="subcellular location">
    <subcellularLocation>
        <location evidence="1">Membrane</location>
        <topology evidence="1">Multi-pass membrane protein</topology>
    </subcellularLocation>
</comment>
<feature type="transmembrane region" description="Helical" evidence="5">
    <location>
        <begin position="33"/>
        <end position="51"/>
    </location>
</feature>
<proteinExistence type="predicted"/>
<dbReference type="InterPro" id="IPR007016">
    <property type="entry name" value="O-antigen_ligase-rel_domated"/>
</dbReference>
<feature type="transmembrane region" description="Helical" evidence="5">
    <location>
        <begin position="63"/>
        <end position="87"/>
    </location>
</feature>
<name>A0A1F5Z7D9_9BACT</name>
<keyword evidence="3 5" id="KW-1133">Transmembrane helix</keyword>
<keyword evidence="4 5" id="KW-0472">Membrane</keyword>
<keyword evidence="2 5" id="KW-0812">Transmembrane</keyword>
<feature type="transmembrane region" description="Helical" evidence="5">
    <location>
        <begin position="319"/>
        <end position="339"/>
    </location>
</feature>
<dbReference type="PANTHER" id="PTHR37422">
    <property type="entry name" value="TEICHURONIC ACID BIOSYNTHESIS PROTEIN TUAE"/>
    <property type="match status" value="1"/>
</dbReference>
<sequence>MKNPILLLLAIIIFSSLLGPLSKLPLNLDPVNVYLSDIFVAVLPVYLILNWKKVSSLIIHDKPIKLLVIFIIFAFFTLFISPIRLAWPERFVSLLYLLRFTAYAGIYPAVILETYKNKKNKDKLMLYLNLSGIVLIATGWLQYFLYPDLRNLYYLGWDPHFKRIFALILDPNYLGLLLVFYFLLIHIKGKNQNRNLILKTLTLITLAFTYSRGSFLALLSSGIYYAYRIKKLFLYTGVGLILLFSLVLLPRPGGVGVRLERLFSVVERVENWQYAAGITVKNPFFGIGFNTLRYAGKIYKNLPADWLTSHSAAGIDNSFLFVASTTGLIGLCLFLYFLVSLFSASGILGKSIIIATVVHSLFINSFFFIFVNIWFFTILAIDRKFDVKQSS</sequence>
<dbReference type="InterPro" id="IPR051533">
    <property type="entry name" value="WaaL-like"/>
</dbReference>
<feature type="transmembrane region" description="Helical" evidence="5">
    <location>
        <begin position="124"/>
        <end position="144"/>
    </location>
</feature>
<comment type="caution">
    <text evidence="7">The sequence shown here is derived from an EMBL/GenBank/DDBJ whole genome shotgun (WGS) entry which is preliminary data.</text>
</comment>
<evidence type="ECO:0000313" key="8">
    <source>
        <dbReference type="Proteomes" id="UP000177354"/>
    </source>
</evidence>
<feature type="transmembrane region" description="Helical" evidence="5">
    <location>
        <begin position="164"/>
        <end position="184"/>
    </location>
</feature>
<evidence type="ECO:0000256" key="3">
    <source>
        <dbReference type="ARBA" id="ARBA00022989"/>
    </source>
</evidence>
<feature type="transmembrane region" description="Helical" evidence="5">
    <location>
        <begin position="232"/>
        <end position="249"/>
    </location>
</feature>
<feature type="transmembrane region" description="Helical" evidence="5">
    <location>
        <begin position="351"/>
        <end position="381"/>
    </location>
</feature>
<feature type="transmembrane region" description="Helical" evidence="5">
    <location>
        <begin position="93"/>
        <end position="112"/>
    </location>
</feature>
<dbReference type="EMBL" id="MFJF01000002">
    <property type="protein sequence ID" value="OGG08358.1"/>
    <property type="molecule type" value="Genomic_DNA"/>
</dbReference>